<organism evidence="2">
    <name type="scientific">Klebsiella pneumoniae</name>
    <dbReference type="NCBI Taxonomy" id="573"/>
    <lineage>
        <taxon>Bacteria</taxon>
        <taxon>Pseudomonadati</taxon>
        <taxon>Pseudomonadota</taxon>
        <taxon>Gammaproteobacteria</taxon>
        <taxon>Enterobacterales</taxon>
        <taxon>Enterobacteriaceae</taxon>
        <taxon>Klebsiella/Raoultella group</taxon>
        <taxon>Klebsiella</taxon>
        <taxon>Klebsiella pneumoniae complex</taxon>
    </lineage>
</organism>
<evidence type="ECO:0000313" key="2">
    <source>
        <dbReference type="EMBL" id="QJX12237.1"/>
    </source>
</evidence>
<proteinExistence type="predicted"/>
<dbReference type="EMBL" id="MN543576">
    <property type="protein sequence ID" value="QJX12237.1"/>
    <property type="molecule type" value="Genomic_DNA"/>
</dbReference>
<dbReference type="AlphaFoldDB" id="A0A6M6A496"/>
<reference evidence="2" key="1">
    <citation type="submission" date="2019-10" db="EMBL/GenBank/DDBJ databases">
        <title>Tracking microevolution events of conjugative virulence plasmid p15WZ-82_Vir during transmission.</title>
        <authorList>
            <person name="Yang X."/>
        </authorList>
    </citation>
    <scope>NUCLEOTIDE SEQUENCE</scope>
    <source>
        <strain evidence="2">GH44TC</strain>
        <plasmid evidence="1">pGH44TC_fusion</plasmid>
        <plasmid evidence="2">pGH44TC_vir</plasmid>
    </source>
</reference>
<sequence>MEESSKKVTFLVYGTAPKKNLKKYQTPLLFQKNHFGFL</sequence>
<evidence type="ECO:0000313" key="1">
    <source>
        <dbReference type="EMBL" id="QJX11806.1"/>
    </source>
</evidence>
<dbReference type="EMBL" id="MN543575">
    <property type="protein sequence ID" value="QJX11806.1"/>
    <property type="molecule type" value="Genomic_DNA"/>
</dbReference>
<protein>
    <submittedName>
        <fullName evidence="2">Uncharacterized protein</fullName>
    </submittedName>
</protein>
<geneLocation type="plasmid" evidence="2">
    <name>pGH44TC_vir</name>
</geneLocation>
<name>A0A6M6A496_KLEPN</name>
<geneLocation type="plasmid" evidence="1">
    <name>pGH44TC_fusion</name>
</geneLocation>
<keyword evidence="2" id="KW-0614">Plasmid</keyword>
<accession>A0A6M6A496</accession>